<dbReference type="AlphaFoldDB" id="A0A210Q1F5"/>
<feature type="compositionally biased region" description="Low complexity" evidence="1">
    <location>
        <begin position="374"/>
        <end position="384"/>
    </location>
</feature>
<feature type="transmembrane region" description="Helical" evidence="2">
    <location>
        <begin position="498"/>
        <end position="520"/>
    </location>
</feature>
<keyword evidence="2" id="KW-0472">Membrane</keyword>
<feature type="region of interest" description="Disordered" evidence="1">
    <location>
        <begin position="324"/>
        <end position="384"/>
    </location>
</feature>
<feature type="region of interest" description="Disordered" evidence="1">
    <location>
        <begin position="124"/>
        <end position="175"/>
    </location>
</feature>
<proteinExistence type="predicted"/>
<protein>
    <submittedName>
        <fullName evidence="3">Uncharacterized protein</fullName>
    </submittedName>
</protein>
<evidence type="ECO:0000256" key="1">
    <source>
        <dbReference type="SAM" id="MobiDB-lite"/>
    </source>
</evidence>
<evidence type="ECO:0000313" key="4">
    <source>
        <dbReference type="Proteomes" id="UP000242188"/>
    </source>
</evidence>
<sequence length="568" mass="59833">MSPVAASGILSTLALHRNTESNAEISSVTESGVVTSTEPTATWVASTSQLVVSSKEGSSNNIEATTFEQFISSAESSLSNSEFTSTKQSVVSNSGVAITKGEASTEESGQTKYGITSTKQLYSFTTESNPSNGQLTTSKTVTSTTENSPSNSEFISTKQSAVSSTESSPFNPEVTTAEKQYLSNSNTAAATTNAIINTTAGPLQTREYIHASVESYLSTENPSRPLTTVPFGITKEDTPRPLSSTITPSIIHTLKQKDTVPTSTTSGAPNIATSKTDDLQSPSTYPIETTEPSVTTNYSSVKSLSTSANTNQVTKIVPVSTESFSQYSSPTTSGIDTTTTSPTQQETDHSIRNTVSSGKTSLSTRIPTTTHPVSSGTSTTPRSSSCTAVVLYPGGGKSLLSVRFAGGEKAVSVVAIEKELVELLVSAGYMVDSKEVKAIQTSFDGLTIVNITIDGADLALSATALADVGDRLCKEASMFLVQPPSPARTEDTDDGSGVIAGIVVLVAYLTTLFIIAVILVRRKYRERHRVSSRPMSEVSKVTKTAEQLLDRPETGMTGLSSEYEESNC</sequence>
<feature type="compositionally biased region" description="Polar residues" evidence="1">
    <location>
        <begin position="124"/>
        <end position="135"/>
    </location>
</feature>
<feature type="region of interest" description="Disordered" evidence="1">
    <location>
        <begin position="257"/>
        <end position="292"/>
    </location>
</feature>
<feature type="compositionally biased region" description="Low complexity" evidence="1">
    <location>
        <begin position="136"/>
        <end position="153"/>
    </location>
</feature>
<accession>A0A210Q1F5</accession>
<evidence type="ECO:0000256" key="2">
    <source>
        <dbReference type="SAM" id="Phobius"/>
    </source>
</evidence>
<feature type="compositionally biased region" description="Low complexity" evidence="1">
    <location>
        <begin position="328"/>
        <end position="345"/>
    </location>
</feature>
<comment type="caution">
    <text evidence="3">The sequence shown here is derived from an EMBL/GenBank/DDBJ whole genome shotgun (WGS) entry which is preliminary data.</text>
</comment>
<feature type="compositionally biased region" description="Polar residues" evidence="1">
    <location>
        <begin position="154"/>
        <end position="175"/>
    </location>
</feature>
<gene>
    <name evidence="3" type="ORF">KP79_PYT02034</name>
</gene>
<name>A0A210Q1F5_MIZYE</name>
<keyword evidence="4" id="KW-1185">Reference proteome</keyword>
<organism evidence="3 4">
    <name type="scientific">Mizuhopecten yessoensis</name>
    <name type="common">Japanese scallop</name>
    <name type="synonym">Patinopecten yessoensis</name>
    <dbReference type="NCBI Taxonomy" id="6573"/>
    <lineage>
        <taxon>Eukaryota</taxon>
        <taxon>Metazoa</taxon>
        <taxon>Spiralia</taxon>
        <taxon>Lophotrochozoa</taxon>
        <taxon>Mollusca</taxon>
        <taxon>Bivalvia</taxon>
        <taxon>Autobranchia</taxon>
        <taxon>Pteriomorphia</taxon>
        <taxon>Pectinida</taxon>
        <taxon>Pectinoidea</taxon>
        <taxon>Pectinidae</taxon>
        <taxon>Mizuhopecten</taxon>
    </lineage>
</organism>
<keyword evidence="2" id="KW-0812">Transmembrane</keyword>
<keyword evidence="2" id="KW-1133">Transmembrane helix</keyword>
<feature type="region of interest" description="Disordered" evidence="1">
    <location>
        <begin position="549"/>
        <end position="568"/>
    </location>
</feature>
<reference evidence="3 4" key="1">
    <citation type="journal article" date="2017" name="Nat. Ecol. Evol.">
        <title>Scallop genome provides insights into evolution of bilaterian karyotype and development.</title>
        <authorList>
            <person name="Wang S."/>
            <person name="Zhang J."/>
            <person name="Jiao W."/>
            <person name="Li J."/>
            <person name="Xun X."/>
            <person name="Sun Y."/>
            <person name="Guo X."/>
            <person name="Huan P."/>
            <person name="Dong B."/>
            <person name="Zhang L."/>
            <person name="Hu X."/>
            <person name="Sun X."/>
            <person name="Wang J."/>
            <person name="Zhao C."/>
            <person name="Wang Y."/>
            <person name="Wang D."/>
            <person name="Huang X."/>
            <person name="Wang R."/>
            <person name="Lv J."/>
            <person name="Li Y."/>
            <person name="Zhang Z."/>
            <person name="Liu B."/>
            <person name="Lu W."/>
            <person name="Hui Y."/>
            <person name="Liang J."/>
            <person name="Zhou Z."/>
            <person name="Hou R."/>
            <person name="Li X."/>
            <person name="Liu Y."/>
            <person name="Li H."/>
            <person name="Ning X."/>
            <person name="Lin Y."/>
            <person name="Zhao L."/>
            <person name="Xing Q."/>
            <person name="Dou J."/>
            <person name="Li Y."/>
            <person name="Mao J."/>
            <person name="Guo H."/>
            <person name="Dou H."/>
            <person name="Li T."/>
            <person name="Mu C."/>
            <person name="Jiang W."/>
            <person name="Fu Q."/>
            <person name="Fu X."/>
            <person name="Miao Y."/>
            <person name="Liu J."/>
            <person name="Yu Q."/>
            <person name="Li R."/>
            <person name="Liao H."/>
            <person name="Li X."/>
            <person name="Kong Y."/>
            <person name="Jiang Z."/>
            <person name="Chourrout D."/>
            <person name="Li R."/>
            <person name="Bao Z."/>
        </authorList>
    </citation>
    <scope>NUCLEOTIDE SEQUENCE [LARGE SCALE GENOMIC DNA]</scope>
    <source>
        <strain evidence="3 4">PY_sf001</strain>
    </source>
</reference>
<feature type="compositionally biased region" description="Polar residues" evidence="1">
    <location>
        <begin position="259"/>
        <end position="292"/>
    </location>
</feature>
<feature type="compositionally biased region" description="Polar residues" evidence="1">
    <location>
        <begin position="352"/>
        <end position="373"/>
    </location>
</feature>
<dbReference type="OrthoDB" id="10656666at2759"/>
<dbReference type="Proteomes" id="UP000242188">
    <property type="component" value="Unassembled WGS sequence"/>
</dbReference>
<dbReference type="EMBL" id="NEDP02005258">
    <property type="protein sequence ID" value="OWF42568.1"/>
    <property type="molecule type" value="Genomic_DNA"/>
</dbReference>
<evidence type="ECO:0000313" key="3">
    <source>
        <dbReference type="EMBL" id="OWF42568.1"/>
    </source>
</evidence>